<gene>
    <name evidence="4" type="ORF">GCM10023217_09900</name>
</gene>
<evidence type="ECO:0000313" key="4">
    <source>
        <dbReference type="EMBL" id="GAA4743222.1"/>
    </source>
</evidence>
<evidence type="ECO:0000256" key="2">
    <source>
        <dbReference type="SAM" id="Phobius"/>
    </source>
</evidence>
<reference evidence="5" key="1">
    <citation type="journal article" date="2019" name="Int. J. Syst. Evol. Microbiol.">
        <title>The Global Catalogue of Microorganisms (GCM) 10K type strain sequencing project: providing services to taxonomists for standard genome sequencing and annotation.</title>
        <authorList>
            <consortium name="The Broad Institute Genomics Platform"/>
            <consortium name="The Broad Institute Genome Sequencing Center for Infectious Disease"/>
            <person name="Wu L."/>
            <person name="Ma J."/>
        </authorList>
    </citation>
    <scope>NUCLEOTIDE SEQUENCE [LARGE SCALE GENOMIC DNA]</scope>
    <source>
        <strain evidence="5">JCM 18077</strain>
    </source>
</reference>
<feature type="region of interest" description="Disordered" evidence="1">
    <location>
        <begin position="316"/>
        <end position="401"/>
    </location>
</feature>
<keyword evidence="2" id="KW-0812">Transmembrane</keyword>
<feature type="region of interest" description="Disordered" evidence="1">
    <location>
        <begin position="483"/>
        <end position="532"/>
    </location>
</feature>
<sequence>MTYPPIPPGTPHPGHGPMDPTTAALAIERRRSSRRLTIILAATVVVLAMILAVAANQVFFAKTGKSLIPGLTLRAANDAGPDPFTQPVTLVNRAQPVRPAVQSAPGNGVRLVNGTTPGFYGTTGTAACDTASLGNQLAADPAAARAWASVQGIRTVDIPWYLNSLSPVVLTADTWVTNHAYRGGGASPFQAVLQAGTAVFVDAAGVPRVVCACGNPLRPPAAAPIGGYRVTGDPWPDYTVNNIHRVTYNNTYVTNNTTVGATPEQTTVVAPTLTLTDLNVNQLVDQVVGDTIVLPDTPPPGLPDFRSQALQNNAAPSFESDEAAQEQGLAGAGDTAAAPAVTERAESNGNNPENTPVDPNTPTSGAPDTAPTDAPMTDAADTPGAPATPYAPAATVFDGSGDAIGSLTYREVDGREVTCELPAQFEGTAVTPTNSDCALMFSPDDLLSAQVNAAVAADGNRVWKLTPVGRTQSIEVLRAQWQTLAAPSTPETPTTETPTTETPTTESPTTETSEPSTSTSETAPTSGAVPSS</sequence>
<dbReference type="Pfam" id="PF20568">
    <property type="entry name" value="DUF6777"/>
    <property type="match status" value="1"/>
</dbReference>
<proteinExistence type="predicted"/>
<organism evidence="4 5">
    <name type="scientific">Gordonia alkaliphila</name>
    <dbReference type="NCBI Taxonomy" id="1053547"/>
    <lineage>
        <taxon>Bacteria</taxon>
        <taxon>Bacillati</taxon>
        <taxon>Actinomycetota</taxon>
        <taxon>Actinomycetes</taxon>
        <taxon>Mycobacteriales</taxon>
        <taxon>Gordoniaceae</taxon>
        <taxon>Gordonia</taxon>
    </lineage>
</organism>
<keyword evidence="5" id="KW-1185">Reference proteome</keyword>
<dbReference type="RefSeq" id="WP_345312651.1">
    <property type="nucleotide sequence ID" value="NZ_BAABIE010000003.1"/>
</dbReference>
<dbReference type="EMBL" id="BAABIE010000003">
    <property type="protein sequence ID" value="GAA4743222.1"/>
    <property type="molecule type" value="Genomic_DNA"/>
</dbReference>
<feature type="compositionally biased region" description="Polar residues" evidence="1">
    <location>
        <begin position="347"/>
        <end position="360"/>
    </location>
</feature>
<feature type="domain" description="DUF6777" evidence="3">
    <location>
        <begin position="111"/>
        <end position="260"/>
    </location>
</feature>
<comment type="caution">
    <text evidence="4">The sequence shown here is derived from an EMBL/GenBank/DDBJ whole genome shotgun (WGS) entry which is preliminary data.</text>
</comment>
<feature type="compositionally biased region" description="Low complexity" evidence="1">
    <location>
        <begin position="361"/>
        <end position="395"/>
    </location>
</feature>
<evidence type="ECO:0000256" key="1">
    <source>
        <dbReference type="SAM" id="MobiDB-lite"/>
    </source>
</evidence>
<evidence type="ECO:0000259" key="3">
    <source>
        <dbReference type="Pfam" id="PF20568"/>
    </source>
</evidence>
<name>A0ABP8YZP3_9ACTN</name>
<keyword evidence="2" id="KW-1133">Transmembrane helix</keyword>
<protein>
    <recommendedName>
        <fullName evidence="3">DUF6777 domain-containing protein</fullName>
    </recommendedName>
</protein>
<keyword evidence="2" id="KW-0472">Membrane</keyword>
<dbReference type="InterPro" id="IPR046704">
    <property type="entry name" value="DUF6777"/>
</dbReference>
<feature type="compositionally biased region" description="Low complexity" evidence="1">
    <location>
        <begin position="485"/>
        <end position="526"/>
    </location>
</feature>
<evidence type="ECO:0000313" key="5">
    <source>
        <dbReference type="Proteomes" id="UP001500822"/>
    </source>
</evidence>
<accession>A0ABP8YZP3</accession>
<feature type="compositionally biased region" description="Low complexity" evidence="1">
    <location>
        <begin position="325"/>
        <end position="340"/>
    </location>
</feature>
<feature type="transmembrane region" description="Helical" evidence="2">
    <location>
        <begin position="38"/>
        <end position="60"/>
    </location>
</feature>
<dbReference type="Proteomes" id="UP001500822">
    <property type="component" value="Unassembled WGS sequence"/>
</dbReference>